<protein>
    <submittedName>
        <fullName evidence="1">Uncharacterized protein</fullName>
    </submittedName>
</protein>
<dbReference type="EMBL" id="AONI01000009">
    <property type="protein sequence ID" value="EPX80140.1"/>
    <property type="molecule type" value="Genomic_DNA"/>
</dbReference>
<dbReference type="AlphaFoldDB" id="S9RQ15"/>
<evidence type="ECO:0000313" key="2">
    <source>
        <dbReference type="Proteomes" id="UP000015351"/>
    </source>
</evidence>
<dbReference type="RefSeq" id="WP_021100046.1">
    <property type="nucleotide sequence ID" value="NZ_KE557306.1"/>
</dbReference>
<dbReference type="Proteomes" id="UP000015351">
    <property type="component" value="Unassembled WGS sequence"/>
</dbReference>
<keyword evidence="2" id="KW-1185">Reference proteome</keyword>
<evidence type="ECO:0000313" key="1">
    <source>
        <dbReference type="EMBL" id="EPX80140.1"/>
    </source>
</evidence>
<proteinExistence type="predicted"/>
<gene>
    <name evidence="1" type="ORF">thalar_01478</name>
</gene>
<comment type="caution">
    <text evidence="1">The sequence shown here is derived from an EMBL/GenBank/DDBJ whole genome shotgun (WGS) entry which is preliminary data.</text>
</comment>
<dbReference type="OrthoDB" id="9782620at2"/>
<dbReference type="HOGENOM" id="CLU_1568836_0_0_5"/>
<name>S9RQ15_9RHOB</name>
<organism evidence="1 2">
    <name type="scientific">Litoreibacter arenae DSM 19593</name>
    <dbReference type="NCBI Taxonomy" id="1123360"/>
    <lineage>
        <taxon>Bacteria</taxon>
        <taxon>Pseudomonadati</taxon>
        <taxon>Pseudomonadota</taxon>
        <taxon>Alphaproteobacteria</taxon>
        <taxon>Rhodobacterales</taxon>
        <taxon>Roseobacteraceae</taxon>
        <taxon>Litoreibacter</taxon>
    </lineage>
</organism>
<sequence>MKRSARRVGLSLLGLLAFPFLVWGSWHLHNILFENPRYAAQVFEQVLPGSTPLESKRWHGPGDNDWACTYAVVALPDDALSMPPVPTQTSPHWQLSYGGDDWTATPMPPLGDMTRDALSTCAPEWDADIRRRVDHAVTKAGSFVIVDGVGETVFIYSKPQGFAARVRYGD</sequence>
<dbReference type="STRING" id="1123360.thalar_01478"/>
<accession>S9RQ15</accession>
<reference evidence="2" key="1">
    <citation type="journal article" date="2013" name="Stand. Genomic Sci.">
        <title>Genome sequence of the Litoreibacter arenae type strain (DSM 19593(T)), a member of the Roseobacter clade isolated from sea sand.</title>
        <authorList>
            <person name="Riedel T."/>
            <person name="Fiebig A."/>
            <person name="Petersen J."/>
            <person name="Gronow S."/>
            <person name="Kyrpides N.C."/>
            <person name="Goker M."/>
            <person name="Klenk H.P."/>
        </authorList>
    </citation>
    <scope>NUCLEOTIDE SEQUENCE [LARGE SCALE GENOMIC DNA]</scope>
    <source>
        <strain evidence="2">DSM 19593</strain>
    </source>
</reference>